<dbReference type="Proteomes" id="UP001230504">
    <property type="component" value="Unassembled WGS sequence"/>
</dbReference>
<sequence>MCFWAAGLSLRTAFWPTSMDRGVDGGGGGAIREHIASGHRGMGLAPSMYFVSFLLDFFGLFFFVSREDTLLTSIARFLVRFSRPLLTMFVFCFSSFFISVIHLFSPFLAVNTRAISTSI</sequence>
<keyword evidence="1" id="KW-0472">Membrane</keyword>
<keyword evidence="1" id="KW-1133">Transmembrane helix</keyword>
<dbReference type="GeneID" id="85436663"/>
<name>A0AAD8QBG6_9PEZI</name>
<proteinExistence type="predicted"/>
<evidence type="ECO:0000256" key="1">
    <source>
        <dbReference type="SAM" id="Phobius"/>
    </source>
</evidence>
<keyword evidence="3" id="KW-1185">Reference proteome</keyword>
<dbReference type="RefSeq" id="XP_060418675.1">
    <property type="nucleotide sequence ID" value="XM_060552423.1"/>
</dbReference>
<organism evidence="2 3">
    <name type="scientific">Colletotrichum navitas</name>
    <dbReference type="NCBI Taxonomy" id="681940"/>
    <lineage>
        <taxon>Eukaryota</taxon>
        <taxon>Fungi</taxon>
        <taxon>Dikarya</taxon>
        <taxon>Ascomycota</taxon>
        <taxon>Pezizomycotina</taxon>
        <taxon>Sordariomycetes</taxon>
        <taxon>Hypocreomycetidae</taxon>
        <taxon>Glomerellales</taxon>
        <taxon>Glomerellaceae</taxon>
        <taxon>Colletotrichum</taxon>
        <taxon>Colletotrichum graminicola species complex</taxon>
    </lineage>
</organism>
<feature type="transmembrane region" description="Helical" evidence="1">
    <location>
        <begin position="47"/>
        <end position="64"/>
    </location>
</feature>
<dbReference type="EMBL" id="JAHLJV010000006">
    <property type="protein sequence ID" value="KAK1597929.1"/>
    <property type="molecule type" value="Genomic_DNA"/>
</dbReference>
<comment type="caution">
    <text evidence="2">The sequence shown here is derived from an EMBL/GenBank/DDBJ whole genome shotgun (WGS) entry which is preliminary data.</text>
</comment>
<gene>
    <name evidence="2" type="ORF">LY79DRAFT_322429</name>
</gene>
<accession>A0AAD8QBG6</accession>
<dbReference type="AlphaFoldDB" id="A0AAD8QBG6"/>
<evidence type="ECO:0000313" key="2">
    <source>
        <dbReference type="EMBL" id="KAK1597929.1"/>
    </source>
</evidence>
<protein>
    <submittedName>
        <fullName evidence="2">Uncharacterized protein</fullName>
    </submittedName>
</protein>
<feature type="transmembrane region" description="Helical" evidence="1">
    <location>
        <begin position="85"/>
        <end position="104"/>
    </location>
</feature>
<evidence type="ECO:0000313" key="3">
    <source>
        <dbReference type="Proteomes" id="UP001230504"/>
    </source>
</evidence>
<keyword evidence="1" id="KW-0812">Transmembrane</keyword>
<reference evidence="2" key="1">
    <citation type="submission" date="2021-06" db="EMBL/GenBank/DDBJ databases">
        <title>Comparative genomics, transcriptomics and evolutionary studies reveal genomic signatures of adaptation to plant cell wall in hemibiotrophic fungi.</title>
        <authorList>
            <consortium name="DOE Joint Genome Institute"/>
            <person name="Baroncelli R."/>
            <person name="Diaz J.F."/>
            <person name="Benocci T."/>
            <person name="Peng M."/>
            <person name="Battaglia E."/>
            <person name="Haridas S."/>
            <person name="Andreopoulos W."/>
            <person name="Labutti K."/>
            <person name="Pangilinan J."/>
            <person name="Floch G.L."/>
            <person name="Makela M.R."/>
            <person name="Henrissat B."/>
            <person name="Grigoriev I.V."/>
            <person name="Crouch J.A."/>
            <person name="De Vries R.P."/>
            <person name="Sukno S.A."/>
            <person name="Thon M.R."/>
        </authorList>
    </citation>
    <scope>NUCLEOTIDE SEQUENCE</scope>
    <source>
        <strain evidence="2">CBS 125086</strain>
    </source>
</reference>